<dbReference type="InterPro" id="IPR008258">
    <property type="entry name" value="Transglycosylase_SLT_dom_1"/>
</dbReference>
<dbReference type="GO" id="GO:0016020">
    <property type="term" value="C:membrane"/>
    <property type="evidence" value="ECO:0007669"/>
    <property type="project" value="InterPro"/>
</dbReference>
<evidence type="ECO:0000313" key="5">
    <source>
        <dbReference type="EMBL" id="SDH89507.1"/>
    </source>
</evidence>
<dbReference type="Gene3D" id="1.10.530.10">
    <property type="match status" value="1"/>
</dbReference>
<evidence type="ECO:0000256" key="3">
    <source>
        <dbReference type="SAM" id="SignalP"/>
    </source>
</evidence>
<feature type="domain" description="LysM" evidence="4">
    <location>
        <begin position="365"/>
        <end position="409"/>
    </location>
</feature>
<reference evidence="5 6" key="1">
    <citation type="submission" date="2016-10" db="EMBL/GenBank/DDBJ databases">
        <authorList>
            <person name="de Groot N.N."/>
        </authorList>
    </citation>
    <scope>NUCLEOTIDE SEQUENCE [LARGE SCALE GENOMIC DNA]</scope>
    <source>
        <strain evidence="5 6">DSM 5885</strain>
    </source>
</reference>
<dbReference type="SUPFAM" id="SSF54106">
    <property type="entry name" value="LysM domain"/>
    <property type="match status" value="2"/>
</dbReference>
<dbReference type="PROSITE" id="PS51782">
    <property type="entry name" value="LYSM"/>
    <property type="match status" value="2"/>
</dbReference>
<evidence type="ECO:0000259" key="4">
    <source>
        <dbReference type="PROSITE" id="PS51782"/>
    </source>
</evidence>
<dbReference type="GO" id="GO:0000270">
    <property type="term" value="P:peptidoglycan metabolic process"/>
    <property type="evidence" value="ECO:0007669"/>
    <property type="project" value="InterPro"/>
</dbReference>
<evidence type="ECO:0000256" key="1">
    <source>
        <dbReference type="ARBA" id="ARBA00007734"/>
    </source>
</evidence>
<dbReference type="SUPFAM" id="SSF53955">
    <property type="entry name" value="Lysozyme-like"/>
    <property type="match status" value="1"/>
</dbReference>
<dbReference type="RefSeq" id="WP_091938107.1">
    <property type="nucleotide sequence ID" value="NZ_FNCY01000010.1"/>
</dbReference>
<gene>
    <name evidence="5" type="ORF">SAMN05660652_02470</name>
</gene>
<organism evidence="5 6">
    <name type="scientific">Propionivibrio dicarboxylicus</name>
    <dbReference type="NCBI Taxonomy" id="83767"/>
    <lineage>
        <taxon>Bacteria</taxon>
        <taxon>Pseudomonadati</taxon>
        <taxon>Pseudomonadota</taxon>
        <taxon>Betaproteobacteria</taxon>
        <taxon>Rhodocyclales</taxon>
        <taxon>Rhodocyclaceae</taxon>
        <taxon>Propionivibrio</taxon>
    </lineage>
</organism>
<proteinExistence type="inferred from homology"/>
<comment type="similarity">
    <text evidence="1">Belongs to the transglycosylase Slt family.</text>
</comment>
<dbReference type="InterPro" id="IPR000189">
    <property type="entry name" value="Transglyc_AS"/>
</dbReference>
<dbReference type="CDD" id="cd00118">
    <property type="entry name" value="LysM"/>
    <property type="match status" value="2"/>
</dbReference>
<feature type="region of interest" description="Disordered" evidence="2">
    <location>
        <begin position="483"/>
        <end position="532"/>
    </location>
</feature>
<dbReference type="GO" id="GO:0008932">
    <property type="term" value="F:lytic endotransglycosylase activity"/>
    <property type="evidence" value="ECO:0007669"/>
    <property type="project" value="TreeGrafter"/>
</dbReference>
<feature type="region of interest" description="Disordered" evidence="2">
    <location>
        <begin position="35"/>
        <end position="67"/>
    </location>
</feature>
<dbReference type="Gene3D" id="3.10.350.10">
    <property type="entry name" value="LysM domain"/>
    <property type="match status" value="2"/>
</dbReference>
<dbReference type="STRING" id="83767.SAMN05660652_02470"/>
<dbReference type="PANTHER" id="PTHR33734">
    <property type="entry name" value="LYSM DOMAIN-CONTAINING GPI-ANCHORED PROTEIN 2"/>
    <property type="match status" value="1"/>
</dbReference>
<dbReference type="PROSITE" id="PS51257">
    <property type="entry name" value="PROKAR_LIPOPROTEIN"/>
    <property type="match status" value="1"/>
</dbReference>
<dbReference type="AlphaFoldDB" id="A0A1G8G551"/>
<name>A0A1G8G551_9RHOO</name>
<dbReference type="Proteomes" id="UP000198607">
    <property type="component" value="Unassembled WGS sequence"/>
</dbReference>
<feature type="chain" id="PRO_5011517970" evidence="3">
    <location>
        <begin position="30"/>
        <end position="532"/>
    </location>
</feature>
<evidence type="ECO:0000313" key="6">
    <source>
        <dbReference type="Proteomes" id="UP000198607"/>
    </source>
</evidence>
<accession>A0A1G8G551</accession>
<dbReference type="InterPro" id="IPR018392">
    <property type="entry name" value="LysM"/>
</dbReference>
<dbReference type="EMBL" id="FNCY01000010">
    <property type="protein sequence ID" value="SDH89507.1"/>
    <property type="molecule type" value="Genomic_DNA"/>
</dbReference>
<dbReference type="PROSITE" id="PS00922">
    <property type="entry name" value="TRANSGLYCOSYLASE"/>
    <property type="match status" value="1"/>
</dbReference>
<dbReference type="InterPro" id="IPR023346">
    <property type="entry name" value="Lysozyme-like_dom_sf"/>
</dbReference>
<evidence type="ECO:0000256" key="2">
    <source>
        <dbReference type="SAM" id="MobiDB-lite"/>
    </source>
</evidence>
<keyword evidence="6" id="KW-1185">Reference proteome</keyword>
<dbReference type="PANTHER" id="PTHR33734:SF22">
    <property type="entry name" value="MEMBRANE-BOUND LYTIC MUREIN TRANSGLYCOSYLASE D"/>
    <property type="match status" value="1"/>
</dbReference>
<dbReference type="Pfam" id="PF01476">
    <property type="entry name" value="LysM"/>
    <property type="match status" value="2"/>
</dbReference>
<feature type="domain" description="LysM" evidence="4">
    <location>
        <begin position="436"/>
        <end position="479"/>
    </location>
</feature>
<dbReference type="InterPro" id="IPR036779">
    <property type="entry name" value="LysM_dom_sf"/>
</dbReference>
<dbReference type="OrthoDB" id="9815002at2"/>
<dbReference type="Pfam" id="PF01464">
    <property type="entry name" value="SLT"/>
    <property type="match status" value="1"/>
</dbReference>
<dbReference type="SMART" id="SM00257">
    <property type="entry name" value="LysM"/>
    <property type="match status" value="2"/>
</dbReference>
<protein>
    <submittedName>
        <fullName evidence="5">Membrane-bound lytic murein transglycosylase D</fullName>
    </submittedName>
</protein>
<keyword evidence="3" id="KW-0732">Signal</keyword>
<sequence length="532" mass="57665">MTPRSPLLKALTTLILCIALGVVSGCASVAPGGPLPEGAVAPSADATTRSEAKPRIKPSSPSAGATMPLQTYEISTAPVAVPTIDLTAETEDILQRIRNGFAMPDINNDLVLAHQQWYLNRPDYLRRMVERSSPFLHHIVEEIEKRGMPMELALLPMVESAYNPSAYSRAKASGLWQFIPATGKRYKLDQNWWKDERRDIVASTAAALEYLQSIYEMHGDWHLALASYNWGEGAVAKAVNKNRALDLPTDYLSLTMPRETQNYVPKLQALKNIFSNPTLLSELGIPQIPNRPYFATISKSANIDVKVAAQLAGMPVQEFVALNPAHNRAVIVSDSPMVIPAEKVDNFVSNLEAHEENNKPLSAWQSYTLRPGDRLESVAPRFGMSVANLKAANGIKGRIRVTPGLTLLVARHGGADMAPLPGQPRLPEADPEPAARRHTVAKGETLPGIARRYDISLAELRRLNNLKSDTVSVGTRLLLASAAKPATRTDKPVSKSPIKLAPRPVAAKPGTTASKIAPKPAPAPAKKPAAKK</sequence>
<dbReference type="CDD" id="cd16894">
    <property type="entry name" value="MltD-like"/>
    <property type="match status" value="1"/>
</dbReference>
<feature type="signal peptide" evidence="3">
    <location>
        <begin position="1"/>
        <end position="29"/>
    </location>
</feature>